<reference evidence="4" key="1">
    <citation type="submission" date="2025-08" db="UniProtKB">
        <authorList>
            <consortium name="RefSeq"/>
        </authorList>
    </citation>
    <scope>IDENTIFICATION</scope>
</reference>
<dbReference type="Proteomes" id="UP001515500">
    <property type="component" value="Chromosome 14"/>
</dbReference>
<comment type="similarity">
    <text evidence="1">Belongs to the 'GDSL' lipolytic enzyme family.</text>
</comment>
<dbReference type="GO" id="GO:0016788">
    <property type="term" value="F:hydrolase activity, acting on ester bonds"/>
    <property type="evidence" value="ECO:0007669"/>
    <property type="project" value="InterPro"/>
</dbReference>
<dbReference type="RefSeq" id="XP_039137909.1">
    <property type="nucleotide sequence ID" value="XM_039281975.1"/>
</dbReference>
<dbReference type="CDD" id="cd01837">
    <property type="entry name" value="SGNH_plant_lipase_like"/>
    <property type="match status" value="1"/>
</dbReference>
<dbReference type="InterPro" id="IPR035669">
    <property type="entry name" value="SGNH_plant_lipase-like"/>
</dbReference>
<evidence type="ECO:0000313" key="4">
    <source>
        <dbReference type="RefSeq" id="XP_039137909.1"/>
    </source>
</evidence>
<dbReference type="GeneID" id="120275409"/>
<keyword evidence="2" id="KW-0732">Signal</keyword>
<dbReference type="PANTHER" id="PTHR45642:SF150">
    <property type="entry name" value="GDSL ESTERASE_LIPASE EXL3"/>
    <property type="match status" value="1"/>
</dbReference>
<name>A0AB40CI25_DIOCR</name>
<evidence type="ECO:0000256" key="2">
    <source>
        <dbReference type="SAM" id="SignalP"/>
    </source>
</evidence>
<dbReference type="FunFam" id="3.40.50.1110:FF:000003">
    <property type="entry name" value="GDSL esterase/lipase APG"/>
    <property type="match status" value="1"/>
</dbReference>
<dbReference type="SUPFAM" id="SSF52266">
    <property type="entry name" value="SGNH hydrolase"/>
    <property type="match status" value="1"/>
</dbReference>
<dbReference type="InterPro" id="IPR001087">
    <property type="entry name" value="GDSL"/>
</dbReference>
<dbReference type="InterPro" id="IPR036514">
    <property type="entry name" value="SGNH_hydro_sf"/>
</dbReference>
<dbReference type="Gene3D" id="3.40.50.1110">
    <property type="entry name" value="SGNH hydrolase"/>
    <property type="match status" value="1"/>
</dbReference>
<feature type="chain" id="PRO_5044325379" evidence="2">
    <location>
        <begin position="29"/>
        <end position="362"/>
    </location>
</feature>
<dbReference type="Pfam" id="PF00657">
    <property type="entry name" value="Lipase_GDSL"/>
    <property type="match status" value="1"/>
</dbReference>
<protein>
    <submittedName>
        <fullName evidence="4">GDSL esterase/lipase EXL3-like</fullName>
    </submittedName>
</protein>
<organism evidence="3 4">
    <name type="scientific">Dioscorea cayennensis subsp. rotundata</name>
    <name type="common">White Guinea yam</name>
    <name type="synonym">Dioscorea rotundata</name>
    <dbReference type="NCBI Taxonomy" id="55577"/>
    <lineage>
        <taxon>Eukaryota</taxon>
        <taxon>Viridiplantae</taxon>
        <taxon>Streptophyta</taxon>
        <taxon>Embryophyta</taxon>
        <taxon>Tracheophyta</taxon>
        <taxon>Spermatophyta</taxon>
        <taxon>Magnoliopsida</taxon>
        <taxon>Liliopsida</taxon>
        <taxon>Dioscoreales</taxon>
        <taxon>Dioscoreaceae</taxon>
        <taxon>Dioscorea</taxon>
    </lineage>
</organism>
<feature type="signal peptide" evidence="2">
    <location>
        <begin position="1"/>
        <end position="28"/>
    </location>
</feature>
<gene>
    <name evidence="4" type="primary">LOC120275409</name>
</gene>
<evidence type="ECO:0000256" key="1">
    <source>
        <dbReference type="ARBA" id="ARBA00008668"/>
    </source>
</evidence>
<evidence type="ECO:0000313" key="3">
    <source>
        <dbReference type="Proteomes" id="UP001515500"/>
    </source>
</evidence>
<dbReference type="AlphaFoldDB" id="A0AB40CI25"/>
<dbReference type="PANTHER" id="PTHR45642">
    <property type="entry name" value="GDSL ESTERASE/LIPASE EXL3"/>
    <property type="match status" value="1"/>
</dbReference>
<proteinExistence type="inferred from homology"/>
<dbReference type="InterPro" id="IPR050592">
    <property type="entry name" value="GDSL_lipolytic_enzyme"/>
</dbReference>
<accession>A0AB40CI25</accession>
<keyword evidence="3" id="KW-1185">Reference proteome</keyword>
<sequence>MESKCLMKSSSNLFYLLLISLGILRVQCLTPNKTTSKVPAVIVFGDSIVDPGNNNAIETLIKCNFPPYGKDFAQHKPTGRFCNGKIPSDFIASQLGIKELVPAYLGTELTAQDLLTGVSFASGGAGYDPLTSQLVSALTMSDQLNLFKDYKEKLKKVAGEVKANNTISQGLFLVVTGTDDLANTYFTTPFRRAEFDLPSYINFTVDCAVSFYQELYHLGARKIAVVGVPPVGCVPSQRTIEGGIERHCVPLYNQAALMFNAKLSTESERLNKTLKGAQIVYIDIYTPLLDLITRPFAYGFEESTKGCCGTGYFEVTLACNSLTTPTCEDASKYVFWDSYHPTERAYNILITEVFQKYGSLLT</sequence>